<evidence type="ECO:0000313" key="15">
    <source>
        <dbReference type="EMBL" id="ADV64109.1"/>
    </source>
</evidence>
<evidence type="ECO:0000256" key="8">
    <source>
        <dbReference type="ARBA" id="ARBA00032824"/>
    </source>
</evidence>
<comment type="catalytic activity">
    <reaction evidence="11">
        <text>a hydroperoxide + [thioredoxin]-dithiol = an alcohol + [thioredoxin]-disulfide + H2O</text>
        <dbReference type="Rhea" id="RHEA:62620"/>
        <dbReference type="Rhea" id="RHEA-COMP:10698"/>
        <dbReference type="Rhea" id="RHEA-COMP:10700"/>
        <dbReference type="ChEBI" id="CHEBI:15377"/>
        <dbReference type="ChEBI" id="CHEBI:29950"/>
        <dbReference type="ChEBI" id="CHEBI:30879"/>
        <dbReference type="ChEBI" id="CHEBI:35924"/>
        <dbReference type="ChEBI" id="CHEBI:50058"/>
        <dbReference type="EC" id="1.11.1.24"/>
    </reaction>
</comment>
<evidence type="ECO:0000256" key="7">
    <source>
        <dbReference type="ARBA" id="ARBA00023284"/>
    </source>
</evidence>
<comment type="function">
    <text evidence="1">Thiol-specific peroxidase that catalyzes the reduction of hydrogen peroxide and organic hydroperoxides to water and alcohols, respectively. Plays a role in cell protection against oxidative stress by detoxifying peroxides and as sensor of hydrogen peroxide-mediated signaling events.</text>
</comment>
<dbReference type="HOGENOM" id="CLU_042529_14_2_0"/>
<dbReference type="PROSITE" id="PS51352">
    <property type="entry name" value="THIOREDOXIN_2"/>
    <property type="match status" value="1"/>
</dbReference>
<feature type="chain" id="PRO_5003229302" description="thioredoxin-dependent peroxiredoxin" evidence="13">
    <location>
        <begin position="26"/>
        <end position="192"/>
    </location>
</feature>
<evidence type="ECO:0000256" key="5">
    <source>
        <dbReference type="ARBA" id="ARBA00023002"/>
    </source>
</evidence>
<name>E8QXS2_ISOPI</name>
<dbReference type="GO" id="GO:0034599">
    <property type="term" value="P:cellular response to oxidative stress"/>
    <property type="evidence" value="ECO:0007669"/>
    <property type="project" value="TreeGrafter"/>
</dbReference>
<dbReference type="EMBL" id="CP002353">
    <property type="protein sequence ID" value="ADV64109.1"/>
    <property type="molecule type" value="Genomic_DNA"/>
</dbReference>
<gene>
    <name evidence="15" type="ordered locus">Isop_3552</name>
</gene>
<evidence type="ECO:0000259" key="14">
    <source>
        <dbReference type="PROSITE" id="PS51352"/>
    </source>
</evidence>
<keyword evidence="4" id="KW-0049">Antioxidant</keyword>
<organism evidence="15 16">
    <name type="scientific">Isosphaera pallida (strain ATCC 43644 / DSM 9630 / IS1B)</name>
    <dbReference type="NCBI Taxonomy" id="575540"/>
    <lineage>
        <taxon>Bacteria</taxon>
        <taxon>Pseudomonadati</taxon>
        <taxon>Planctomycetota</taxon>
        <taxon>Planctomycetia</taxon>
        <taxon>Isosphaerales</taxon>
        <taxon>Isosphaeraceae</taxon>
        <taxon>Isosphaera</taxon>
    </lineage>
</organism>
<keyword evidence="3" id="KW-0575">Peroxidase</keyword>
<evidence type="ECO:0000256" key="11">
    <source>
        <dbReference type="ARBA" id="ARBA00049091"/>
    </source>
</evidence>
<evidence type="ECO:0000256" key="6">
    <source>
        <dbReference type="ARBA" id="ARBA00023157"/>
    </source>
</evidence>
<dbReference type="PANTHER" id="PTHR42801">
    <property type="entry name" value="THIOREDOXIN-DEPENDENT PEROXIDE REDUCTASE"/>
    <property type="match status" value="1"/>
</dbReference>
<keyword evidence="6" id="KW-1015">Disulfide bond</keyword>
<dbReference type="GO" id="GO:0008379">
    <property type="term" value="F:thioredoxin peroxidase activity"/>
    <property type="evidence" value="ECO:0007669"/>
    <property type="project" value="TreeGrafter"/>
</dbReference>
<dbReference type="PANTHER" id="PTHR42801:SF4">
    <property type="entry name" value="AHPC_TSA FAMILY PROTEIN"/>
    <property type="match status" value="1"/>
</dbReference>
<dbReference type="GO" id="GO:0005737">
    <property type="term" value="C:cytoplasm"/>
    <property type="evidence" value="ECO:0007669"/>
    <property type="project" value="TreeGrafter"/>
</dbReference>
<keyword evidence="16" id="KW-1185">Reference proteome</keyword>
<protein>
    <recommendedName>
        <fullName evidence="2">thioredoxin-dependent peroxiredoxin</fullName>
        <ecNumber evidence="2">1.11.1.24</ecNumber>
    </recommendedName>
    <alternativeName>
        <fullName evidence="8">Thioredoxin peroxidase</fullName>
    </alternativeName>
    <alternativeName>
        <fullName evidence="10">Thioredoxin-dependent peroxiredoxin Bcp</fullName>
    </alternativeName>
</protein>
<evidence type="ECO:0000256" key="13">
    <source>
        <dbReference type="SAM" id="SignalP"/>
    </source>
</evidence>
<dbReference type="KEGG" id="ipa:Isop_3552"/>
<evidence type="ECO:0000313" key="16">
    <source>
        <dbReference type="Proteomes" id="UP000008631"/>
    </source>
</evidence>
<dbReference type="Proteomes" id="UP000008631">
    <property type="component" value="Chromosome"/>
</dbReference>
<dbReference type="AlphaFoldDB" id="E8QXS2"/>
<evidence type="ECO:0000256" key="4">
    <source>
        <dbReference type="ARBA" id="ARBA00022862"/>
    </source>
</evidence>
<dbReference type="InParanoid" id="E8QXS2"/>
<dbReference type="CDD" id="cd03017">
    <property type="entry name" value="PRX_BCP"/>
    <property type="match status" value="1"/>
</dbReference>
<dbReference type="EC" id="1.11.1.24" evidence="2"/>
<keyword evidence="5" id="KW-0560">Oxidoreductase</keyword>
<dbReference type="eggNOG" id="COG1225">
    <property type="taxonomic scope" value="Bacteria"/>
</dbReference>
<dbReference type="InterPro" id="IPR000866">
    <property type="entry name" value="AhpC/TSA"/>
</dbReference>
<dbReference type="InterPro" id="IPR036249">
    <property type="entry name" value="Thioredoxin-like_sf"/>
</dbReference>
<keyword evidence="13" id="KW-0732">Signal</keyword>
<feature type="signal peptide" evidence="13">
    <location>
        <begin position="1"/>
        <end position="25"/>
    </location>
</feature>
<dbReference type="RefSeq" id="WP_013566397.1">
    <property type="nucleotide sequence ID" value="NC_014962.1"/>
</dbReference>
<keyword evidence="7" id="KW-0676">Redox-active center</keyword>
<feature type="domain" description="Thioredoxin" evidence="14">
    <location>
        <begin position="43"/>
        <end position="190"/>
    </location>
</feature>
<dbReference type="GO" id="GO:0045454">
    <property type="term" value="P:cell redox homeostasis"/>
    <property type="evidence" value="ECO:0007669"/>
    <property type="project" value="TreeGrafter"/>
</dbReference>
<proteinExistence type="inferred from homology"/>
<evidence type="ECO:0000256" key="10">
    <source>
        <dbReference type="ARBA" id="ARBA00042639"/>
    </source>
</evidence>
<evidence type="ECO:0000256" key="12">
    <source>
        <dbReference type="SAM" id="MobiDB-lite"/>
    </source>
</evidence>
<dbReference type="InterPro" id="IPR050924">
    <property type="entry name" value="Peroxiredoxin_BCP/PrxQ"/>
</dbReference>
<accession>E8QXS2</accession>
<evidence type="ECO:0000256" key="3">
    <source>
        <dbReference type="ARBA" id="ARBA00022559"/>
    </source>
</evidence>
<dbReference type="Gene3D" id="3.40.30.10">
    <property type="entry name" value="Glutaredoxin"/>
    <property type="match status" value="1"/>
</dbReference>
<sequence>MPRFATWVRMLSLGLVSLGLTVGTAAPLRGNTATSLRPDDEGPQVGDPAPDFELQASDGKTYKLSDFKGKQAVVIAWFPRAFTSGCTAECKSFRESSAGLKSLGVAYFTASVDEQKTNADFAASLDLDYPILCDPTKQTARAYGVLGDRPFAQRWTFYIDKKGIIRAIDKQVNTRAAGEDVIKKVKELGLTD</sequence>
<feature type="region of interest" description="Disordered" evidence="12">
    <location>
        <begin position="31"/>
        <end position="50"/>
    </location>
</feature>
<evidence type="ECO:0000256" key="9">
    <source>
        <dbReference type="ARBA" id="ARBA00038489"/>
    </source>
</evidence>
<dbReference type="SUPFAM" id="SSF52833">
    <property type="entry name" value="Thioredoxin-like"/>
    <property type="match status" value="1"/>
</dbReference>
<comment type="similarity">
    <text evidence="9">Belongs to the peroxiredoxin family. BCP/PrxQ subfamily.</text>
</comment>
<reference evidence="15 16" key="2">
    <citation type="journal article" date="2011" name="Stand. Genomic Sci.">
        <title>Complete genome sequence of Isosphaera pallida type strain (IS1B).</title>
        <authorList>
            <consortium name="US DOE Joint Genome Institute (JGI-PGF)"/>
            <person name="Goker M."/>
            <person name="Cleland D."/>
            <person name="Saunders E."/>
            <person name="Lapidus A."/>
            <person name="Nolan M."/>
            <person name="Lucas S."/>
            <person name="Hammon N."/>
            <person name="Deshpande S."/>
            <person name="Cheng J.F."/>
            <person name="Tapia R."/>
            <person name="Han C."/>
            <person name="Goodwin L."/>
            <person name="Pitluck S."/>
            <person name="Liolios K."/>
            <person name="Pagani I."/>
            <person name="Ivanova N."/>
            <person name="Mavromatis K."/>
            <person name="Pati A."/>
            <person name="Chen A."/>
            <person name="Palaniappan K."/>
            <person name="Land M."/>
            <person name="Hauser L."/>
            <person name="Chang Y.J."/>
            <person name="Jeffries C.D."/>
            <person name="Detter J.C."/>
            <person name="Beck B."/>
            <person name="Woyke T."/>
            <person name="Bristow J."/>
            <person name="Eisen J.A."/>
            <person name="Markowitz V."/>
            <person name="Hugenholtz P."/>
            <person name="Kyrpides N.C."/>
            <person name="Klenk H.P."/>
        </authorList>
    </citation>
    <scope>NUCLEOTIDE SEQUENCE [LARGE SCALE GENOMIC DNA]</scope>
    <source>
        <strain evidence="16">ATCC 43644 / DSM 9630 / IS1B</strain>
    </source>
</reference>
<reference key="1">
    <citation type="submission" date="2010-11" db="EMBL/GenBank/DDBJ databases">
        <title>The complete sequence of chromosome of Isophaera pallida ATCC 43644.</title>
        <authorList>
            <consortium name="US DOE Joint Genome Institute (JGI-PGF)"/>
            <person name="Lucas S."/>
            <person name="Copeland A."/>
            <person name="Lapidus A."/>
            <person name="Bruce D."/>
            <person name="Goodwin L."/>
            <person name="Pitluck S."/>
            <person name="Kyrpides N."/>
            <person name="Mavromatis K."/>
            <person name="Pagani I."/>
            <person name="Ivanova N."/>
            <person name="Saunders E."/>
            <person name="Brettin T."/>
            <person name="Detter J.C."/>
            <person name="Han C."/>
            <person name="Tapia R."/>
            <person name="Land M."/>
            <person name="Hauser L."/>
            <person name="Markowitz V."/>
            <person name="Cheng J.-F."/>
            <person name="Hugenholtz P."/>
            <person name="Woyke T."/>
            <person name="Wu D."/>
            <person name="Eisen J.A."/>
        </authorList>
    </citation>
    <scope>NUCLEOTIDE SEQUENCE</scope>
    <source>
        <strain>ATCC 43644</strain>
    </source>
</reference>
<evidence type="ECO:0000256" key="1">
    <source>
        <dbReference type="ARBA" id="ARBA00003330"/>
    </source>
</evidence>
<dbReference type="InterPro" id="IPR013766">
    <property type="entry name" value="Thioredoxin_domain"/>
</dbReference>
<dbReference type="Pfam" id="PF00578">
    <property type="entry name" value="AhpC-TSA"/>
    <property type="match status" value="1"/>
</dbReference>
<evidence type="ECO:0000256" key="2">
    <source>
        <dbReference type="ARBA" id="ARBA00013017"/>
    </source>
</evidence>